<feature type="transmembrane region" description="Helical" evidence="7">
    <location>
        <begin position="97"/>
        <end position="115"/>
    </location>
</feature>
<organism evidence="9 11">
    <name type="scientific">Streptomyces brevispora</name>
    <dbReference type="NCBI Taxonomy" id="887462"/>
    <lineage>
        <taxon>Bacteria</taxon>
        <taxon>Bacillati</taxon>
        <taxon>Actinomycetota</taxon>
        <taxon>Actinomycetes</taxon>
        <taxon>Kitasatosporales</taxon>
        <taxon>Streptomycetaceae</taxon>
        <taxon>Streptomyces</taxon>
    </lineage>
</organism>
<gene>
    <name evidence="9" type="ORF">FHX80_111370</name>
    <name evidence="10" type="ORF">OIE64_26050</name>
</gene>
<dbReference type="Pfam" id="PF07690">
    <property type="entry name" value="MFS_1"/>
    <property type="match status" value="1"/>
</dbReference>
<dbReference type="Gene3D" id="1.20.1250.20">
    <property type="entry name" value="MFS general substrate transporter like domains"/>
    <property type="match status" value="2"/>
</dbReference>
<feature type="transmembrane region" description="Helical" evidence="7">
    <location>
        <begin position="346"/>
        <end position="368"/>
    </location>
</feature>
<dbReference type="InterPro" id="IPR020846">
    <property type="entry name" value="MFS_dom"/>
</dbReference>
<feature type="transmembrane region" description="Helical" evidence="7">
    <location>
        <begin position="121"/>
        <end position="141"/>
    </location>
</feature>
<feature type="transmembrane region" description="Helical" evidence="7">
    <location>
        <begin position="25"/>
        <end position="50"/>
    </location>
</feature>
<dbReference type="GO" id="GO:0005886">
    <property type="term" value="C:plasma membrane"/>
    <property type="evidence" value="ECO:0007669"/>
    <property type="project" value="UniProtKB-SubCell"/>
</dbReference>
<feature type="transmembrane region" description="Helical" evidence="7">
    <location>
        <begin position="292"/>
        <end position="312"/>
    </location>
</feature>
<sequence length="440" mass="45956">MTIQQDVPHTAVPAVSDRKPRTKAVAAAISASAIEYYDFMIYGTAAALIFHGQFFPDVSPTAGALASFATFAVGFAARPLGAAVFGHIGDKRGRKPALVSAMVLMAVASTLIGLLPNFAMAGIMAPLLLVLLRVAQGMAVGGQWGGASLLALEHAPPNRRGLYGAIPQLGVPFGMVTGNLVFILVGNLVGPEALDSWGWRIPFLLSILMLPIAYAIHRNIEDSPEFRRAEQERRNRAQSVPESSLLEILRRPKAVLLAAGTFAPATISFYIITTGMLDYGVHELGMGKNSVLTAVLIAMAGWTAGTIGFAALSDRIGRRPVFAAGAVVSGVWGFVVFPLVDTREMPLLILGLSVGLAAVGAMQGPVVAMFAEMFPPEVRYTGASLGHQVANIVGGGWAPLIMIALLDVGDGTLLVSAYVAAAAVLGLIPLALLGRLKAAS</sequence>
<feature type="transmembrane region" description="Helical" evidence="7">
    <location>
        <begin position="321"/>
        <end position="340"/>
    </location>
</feature>
<proteinExistence type="predicted"/>
<keyword evidence="4 7" id="KW-0812">Transmembrane</keyword>
<dbReference type="PANTHER" id="PTHR43045:SF1">
    <property type="entry name" value="SHIKIMATE TRANSPORTER"/>
    <property type="match status" value="1"/>
</dbReference>
<dbReference type="OrthoDB" id="9066401at2"/>
<evidence type="ECO:0000256" key="1">
    <source>
        <dbReference type="ARBA" id="ARBA00004651"/>
    </source>
</evidence>
<feature type="transmembrane region" description="Helical" evidence="7">
    <location>
        <begin position="389"/>
        <end position="406"/>
    </location>
</feature>
<evidence type="ECO:0000313" key="9">
    <source>
        <dbReference type="EMBL" id="TWG02958.1"/>
    </source>
</evidence>
<dbReference type="CDD" id="cd17369">
    <property type="entry name" value="MFS_ShiA_like"/>
    <property type="match status" value="1"/>
</dbReference>
<dbReference type="PROSITE" id="PS50850">
    <property type="entry name" value="MFS"/>
    <property type="match status" value="1"/>
</dbReference>
<comment type="subcellular location">
    <subcellularLocation>
        <location evidence="1">Cell membrane</location>
        <topology evidence="1">Multi-pass membrane protein</topology>
    </subcellularLocation>
</comment>
<evidence type="ECO:0000313" key="12">
    <source>
        <dbReference type="Proteomes" id="UP001330827"/>
    </source>
</evidence>
<evidence type="ECO:0000256" key="6">
    <source>
        <dbReference type="ARBA" id="ARBA00023136"/>
    </source>
</evidence>
<reference evidence="9 11" key="1">
    <citation type="submission" date="2019-06" db="EMBL/GenBank/DDBJ databases">
        <title>Sequencing the genomes of 1000 actinobacteria strains.</title>
        <authorList>
            <person name="Klenk H.-P."/>
        </authorList>
    </citation>
    <scope>NUCLEOTIDE SEQUENCE [LARGE SCALE GENOMIC DNA]</scope>
    <source>
        <strain evidence="9 11">DSM 42059</strain>
    </source>
</reference>
<dbReference type="Proteomes" id="UP001330827">
    <property type="component" value="Chromosome"/>
</dbReference>
<accession>A0A561UUC1</accession>
<evidence type="ECO:0000256" key="7">
    <source>
        <dbReference type="SAM" id="Phobius"/>
    </source>
</evidence>
<keyword evidence="3" id="KW-1003">Cell membrane</keyword>
<feature type="transmembrane region" description="Helical" evidence="7">
    <location>
        <begin position="412"/>
        <end position="433"/>
    </location>
</feature>
<keyword evidence="5 7" id="KW-1133">Transmembrane helix</keyword>
<dbReference type="EMBL" id="CP109114">
    <property type="protein sequence ID" value="WSC15947.1"/>
    <property type="molecule type" value="Genomic_DNA"/>
</dbReference>
<keyword evidence="12" id="KW-1185">Reference proteome</keyword>
<dbReference type="Proteomes" id="UP000318186">
    <property type="component" value="Unassembled WGS sequence"/>
</dbReference>
<feature type="transmembrane region" description="Helical" evidence="7">
    <location>
        <begin position="197"/>
        <end position="217"/>
    </location>
</feature>
<feature type="transmembrane region" description="Helical" evidence="7">
    <location>
        <begin position="162"/>
        <end position="185"/>
    </location>
</feature>
<dbReference type="PANTHER" id="PTHR43045">
    <property type="entry name" value="SHIKIMATE TRANSPORTER"/>
    <property type="match status" value="1"/>
</dbReference>
<evidence type="ECO:0000313" key="10">
    <source>
        <dbReference type="EMBL" id="WSC15947.1"/>
    </source>
</evidence>
<dbReference type="EMBL" id="VIWW01000001">
    <property type="protein sequence ID" value="TWG02958.1"/>
    <property type="molecule type" value="Genomic_DNA"/>
</dbReference>
<evidence type="ECO:0000256" key="3">
    <source>
        <dbReference type="ARBA" id="ARBA00022475"/>
    </source>
</evidence>
<protein>
    <submittedName>
        <fullName evidence="10">MHS family MFS transporter</fullName>
    </submittedName>
    <submittedName>
        <fullName evidence="9">Putative MFS family arabinose efflux permease</fullName>
    </submittedName>
</protein>
<feature type="transmembrane region" description="Helical" evidence="7">
    <location>
        <begin position="62"/>
        <end position="85"/>
    </location>
</feature>
<evidence type="ECO:0000256" key="2">
    <source>
        <dbReference type="ARBA" id="ARBA00022448"/>
    </source>
</evidence>
<dbReference type="RefSeq" id="WP_145763378.1">
    <property type="nucleotide sequence ID" value="NZ_CP109114.1"/>
</dbReference>
<feature type="domain" description="Major facilitator superfamily (MFS) profile" evidence="8">
    <location>
        <begin position="24"/>
        <end position="438"/>
    </location>
</feature>
<dbReference type="InterPro" id="IPR011701">
    <property type="entry name" value="MFS"/>
</dbReference>
<evidence type="ECO:0000256" key="4">
    <source>
        <dbReference type="ARBA" id="ARBA00022692"/>
    </source>
</evidence>
<feature type="transmembrane region" description="Helical" evidence="7">
    <location>
        <begin position="254"/>
        <end position="272"/>
    </location>
</feature>
<evidence type="ECO:0000256" key="5">
    <source>
        <dbReference type="ARBA" id="ARBA00022989"/>
    </source>
</evidence>
<reference evidence="10 12" key="2">
    <citation type="submission" date="2022-10" db="EMBL/GenBank/DDBJ databases">
        <title>The complete genomes of actinobacterial strains from the NBC collection.</title>
        <authorList>
            <person name="Joergensen T.S."/>
            <person name="Alvarez Arevalo M."/>
            <person name="Sterndorff E.B."/>
            <person name="Faurdal D."/>
            <person name="Vuksanovic O."/>
            <person name="Mourched A.-S."/>
            <person name="Charusanti P."/>
            <person name="Shaw S."/>
            <person name="Blin K."/>
            <person name="Weber T."/>
        </authorList>
    </citation>
    <scope>NUCLEOTIDE SEQUENCE [LARGE SCALE GENOMIC DNA]</scope>
    <source>
        <strain evidence="10 12">NBC 01769</strain>
    </source>
</reference>
<keyword evidence="6 7" id="KW-0472">Membrane</keyword>
<evidence type="ECO:0000259" key="8">
    <source>
        <dbReference type="PROSITE" id="PS50850"/>
    </source>
</evidence>
<dbReference type="SUPFAM" id="SSF103473">
    <property type="entry name" value="MFS general substrate transporter"/>
    <property type="match status" value="1"/>
</dbReference>
<dbReference type="GO" id="GO:0022857">
    <property type="term" value="F:transmembrane transporter activity"/>
    <property type="evidence" value="ECO:0007669"/>
    <property type="project" value="InterPro"/>
</dbReference>
<dbReference type="AlphaFoldDB" id="A0A561UUC1"/>
<keyword evidence="2" id="KW-0813">Transport</keyword>
<name>A0A561UUC1_9ACTN</name>
<dbReference type="InterPro" id="IPR036259">
    <property type="entry name" value="MFS_trans_sf"/>
</dbReference>
<evidence type="ECO:0000313" key="11">
    <source>
        <dbReference type="Proteomes" id="UP000318186"/>
    </source>
</evidence>